<dbReference type="EMBL" id="VNHU01000007">
    <property type="protein sequence ID" value="TYP72313.1"/>
    <property type="molecule type" value="Genomic_DNA"/>
</dbReference>
<name>A0A5S5C2X0_9FLAO</name>
<dbReference type="GO" id="GO:0005524">
    <property type="term" value="F:ATP binding"/>
    <property type="evidence" value="ECO:0007669"/>
    <property type="project" value="UniProtKB-UniRule"/>
</dbReference>
<dbReference type="InterPro" id="IPR013815">
    <property type="entry name" value="ATP_grasp_subdomain_1"/>
</dbReference>
<protein>
    <submittedName>
        <fullName evidence="3">Carbamoyl-phosphate synthase large subunit</fullName>
    </submittedName>
</protein>
<dbReference type="Gene3D" id="3.40.50.20">
    <property type="match status" value="1"/>
</dbReference>
<dbReference type="Proteomes" id="UP000324376">
    <property type="component" value="Unassembled WGS sequence"/>
</dbReference>
<dbReference type="PROSITE" id="PS50975">
    <property type="entry name" value="ATP_GRASP"/>
    <property type="match status" value="1"/>
</dbReference>
<dbReference type="Pfam" id="PF21360">
    <property type="entry name" value="PylC-like_N"/>
    <property type="match status" value="1"/>
</dbReference>
<dbReference type="SUPFAM" id="SSF56059">
    <property type="entry name" value="Glutathione synthetase ATP-binding domain-like"/>
    <property type="match status" value="1"/>
</dbReference>
<dbReference type="Pfam" id="PF15632">
    <property type="entry name" value="ATPgrasp_Ter"/>
    <property type="match status" value="1"/>
</dbReference>
<dbReference type="Gene3D" id="3.30.470.20">
    <property type="entry name" value="ATP-grasp fold, B domain"/>
    <property type="match status" value="1"/>
</dbReference>
<dbReference type="InterPro" id="IPR048764">
    <property type="entry name" value="PylC_N"/>
</dbReference>
<accession>A0A5S5C2X0</accession>
<dbReference type="AlphaFoldDB" id="A0A5S5C2X0"/>
<keyword evidence="1" id="KW-0067">ATP-binding</keyword>
<dbReference type="RefSeq" id="WP_148783182.1">
    <property type="nucleotide sequence ID" value="NZ_VNHU01000007.1"/>
</dbReference>
<keyword evidence="4" id="KW-1185">Reference proteome</keyword>
<evidence type="ECO:0000259" key="2">
    <source>
        <dbReference type="PROSITE" id="PS50975"/>
    </source>
</evidence>
<dbReference type="OrthoDB" id="9803907at2"/>
<keyword evidence="1" id="KW-0547">Nucleotide-binding</keyword>
<dbReference type="InterPro" id="IPR011761">
    <property type="entry name" value="ATP-grasp"/>
</dbReference>
<evidence type="ECO:0000313" key="3">
    <source>
        <dbReference type="EMBL" id="TYP72313.1"/>
    </source>
</evidence>
<dbReference type="Gene3D" id="3.30.1490.20">
    <property type="entry name" value="ATP-grasp fold, A domain"/>
    <property type="match status" value="1"/>
</dbReference>
<evidence type="ECO:0000256" key="1">
    <source>
        <dbReference type="PROSITE-ProRule" id="PRU00409"/>
    </source>
</evidence>
<evidence type="ECO:0000313" key="4">
    <source>
        <dbReference type="Proteomes" id="UP000324376"/>
    </source>
</evidence>
<organism evidence="3 4">
    <name type="scientific">Aquimarina intermedia</name>
    <dbReference type="NCBI Taxonomy" id="350814"/>
    <lineage>
        <taxon>Bacteria</taxon>
        <taxon>Pseudomonadati</taxon>
        <taxon>Bacteroidota</taxon>
        <taxon>Flavobacteriia</taxon>
        <taxon>Flavobacteriales</taxon>
        <taxon>Flavobacteriaceae</taxon>
        <taxon>Aquimarina</taxon>
    </lineage>
</organism>
<comment type="caution">
    <text evidence="3">The sequence shown here is derived from an EMBL/GenBank/DDBJ whole genome shotgun (WGS) entry which is preliminary data.</text>
</comment>
<proteinExistence type="predicted"/>
<dbReference type="GO" id="GO:0046872">
    <property type="term" value="F:metal ion binding"/>
    <property type="evidence" value="ECO:0007669"/>
    <property type="project" value="InterPro"/>
</dbReference>
<sequence length="322" mass="36869">MNNIIITSAGRRVSLVKAFKKELKVLSPSGKVFVADAEPDLSSAAQVADQSFKLPLLSSNSYITTLLKVCKDHKVKIIIPTIDTELLQLAEHKELFINQNIIPIISSIDLIKICNNKRATNQLFNYKGIKPVEEYTKTHYKLPLFIKPINGSGGVDNHIIKLKNEISTSQLLNTNLMFSKYIDLKYYEEYTCDLYYDKNSYLKCVVPRKRIAIRAGEVSKGVTKKNSLISYIKKHLEVIEGAIGCITIQFFMHKSDQKIYGIEINPRFGGGFPLSYLAGANYPKWIIEEYIFKKDIDAYSDWKNNLLMLRYDEEIIIEEYDD</sequence>
<reference evidence="3 4" key="1">
    <citation type="submission" date="2019-07" db="EMBL/GenBank/DDBJ databases">
        <title>Genomic Encyclopedia of Archaeal and Bacterial Type Strains, Phase II (KMG-II): from individual species to whole genera.</title>
        <authorList>
            <person name="Goeker M."/>
        </authorList>
    </citation>
    <scope>NUCLEOTIDE SEQUENCE [LARGE SCALE GENOMIC DNA]</scope>
    <source>
        <strain evidence="3 4">DSM 17527</strain>
    </source>
</reference>
<feature type="domain" description="ATP-grasp" evidence="2">
    <location>
        <begin position="94"/>
        <end position="291"/>
    </location>
</feature>
<gene>
    <name evidence="3" type="ORF">BD809_107198</name>
</gene>